<dbReference type="HOGENOM" id="CLU_798593_0_0_9"/>
<accession>R4KVP5</accession>
<dbReference type="AlphaFoldDB" id="R4KVP5"/>
<name>R4KVP5_9FIRM</name>
<protein>
    <submittedName>
        <fullName evidence="1">Uncharacterized protein</fullName>
    </submittedName>
</protein>
<evidence type="ECO:0000313" key="1">
    <source>
        <dbReference type="EMBL" id="AGL03696.1"/>
    </source>
</evidence>
<dbReference type="STRING" id="767817.Desgi_4463"/>
<reference evidence="1 2" key="1">
    <citation type="submission" date="2012-01" db="EMBL/GenBank/DDBJ databases">
        <title>Complete sequence of Desulfotomaculum gibsoniae DSM 7213.</title>
        <authorList>
            <consortium name="US DOE Joint Genome Institute"/>
            <person name="Lucas S."/>
            <person name="Han J."/>
            <person name="Lapidus A."/>
            <person name="Cheng J.-F."/>
            <person name="Goodwin L."/>
            <person name="Pitluck S."/>
            <person name="Peters L."/>
            <person name="Ovchinnikova G."/>
            <person name="Teshima H."/>
            <person name="Detter J.C."/>
            <person name="Han C."/>
            <person name="Tapia R."/>
            <person name="Land M."/>
            <person name="Hauser L."/>
            <person name="Kyrpides N."/>
            <person name="Ivanova N."/>
            <person name="Pagani I."/>
            <person name="Parshina S."/>
            <person name="Plugge C."/>
            <person name="Muyzer G."/>
            <person name="Kuever J."/>
            <person name="Ivanova A."/>
            <person name="Nazina T."/>
            <person name="Klenk H.-P."/>
            <person name="Brambilla E."/>
            <person name="Spring S."/>
            <person name="Stams A.F."/>
            <person name="Woyke T."/>
        </authorList>
    </citation>
    <scope>NUCLEOTIDE SEQUENCE [LARGE SCALE GENOMIC DNA]</scope>
    <source>
        <strain evidence="1 2">DSM 7213</strain>
    </source>
</reference>
<keyword evidence="2" id="KW-1185">Reference proteome</keyword>
<proteinExistence type="predicted"/>
<organism evidence="1 2">
    <name type="scientific">Desulfoscipio gibsoniae DSM 7213</name>
    <dbReference type="NCBI Taxonomy" id="767817"/>
    <lineage>
        <taxon>Bacteria</taxon>
        <taxon>Bacillati</taxon>
        <taxon>Bacillota</taxon>
        <taxon>Clostridia</taxon>
        <taxon>Eubacteriales</taxon>
        <taxon>Desulfallaceae</taxon>
        <taxon>Desulfoscipio</taxon>
    </lineage>
</organism>
<evidence type="ECO:0000313" key="2">
    <source>
        <dbReference type="Proteomes" id="UP000013520"/>
    </source>
</evidence>
<dbReference type="KEGG" id="dgi:Desgi_4463"/>
<dbReference type="EMBL" id="CP003273">
    <property type="protein sequence ID" value="AGL03696.1"/>
    <property type="molecule type" value="Genomic_DNA"/>
</dbReference>
<dbReference type="Proteomes" id="UP000013520">
    <property type="component" value="Chromosome"/>
</dbReference>
<sequence length="347" mass="41091">MLEIYFHQGRDFMLIKRAEVYIKIPYFLEWQGVLEVNISIDNLITMKLDSVKENTSNFEINNGFVKRDRSGRYNTTAIICCFDCNFEYDLNKVAEYQKHYYGHSKKAINKMLYIYKNIYDEYHINPIRDIDILQYNIKFFNEENKEVKFFMSTFGGGYITFGNIESPGQNIRNMLTGDVRFPLWKEYLYKAKDDFDLENYTQCIVNINIALENFIYTHFEERLKGILSEQKINEVLYKYTPCDDCNLKMCNKNHISPGPPSIYRIVKFMYKNAPVPNYKTKEITNVVLNINKYRNDIVHGKFKKIIKEGHAEKAIENFEKLVCLSLEVPLKEKREEGKISNLGFAFE</sequence>
<gene>
    <name evidence="1" type="ORF">Desgi_4463</name>
</gene>